<gene>
    <name evidence="1" type="ORF">CR513_22604</name>
</gene>
<dbReference type="AlphaFoldDB" id="A0A371GWM1"/>
<dbReference type="OrthoDB" id="1934635at2759"/>
<keyword evidence="2" id="KW-1185">Reference proteome</keyword>
<evidence type="ECO:0008006" key="3">
    <source>
        <dbReference type="Google" id="ProtNLM"/>
    </source>
</evidence>
<accession>A0A371GWM1</accession>
<proteinExistence type="predicted"/>
<evidence type="ECO:0000313" key="2">
    <source>
        <dbReference type="Proteomes" id="UP000257109"/>
    </source>
</evidence>
<sequence>MRWKLTKRHNVEVYVASCNGYANNVGLGEILGEIGRMASSRVNWEGFSHKFRVARLVLINPEPISCNIPPEMARYRGISPPERANVGLDVKRDLDRWEDFGIWSRLTRVEVGTWIRSRHAESAWRGTRLAETTSSSQDDPTLNWDDFIWDSNFDLQNEQHRRDEERRDEGKGDADLDVGKCKILLFEGNYKPEVYIDWELKVEQMITSFGIQGQIGVRLVTLVFGDYSLIWWTSMLDDIRRGIIKPYENCYDLKCMMRKRFVSSSYIRDIHHKLQSLSVEEFYKEMKMTMLRAQIRERRRLPLLGLKIESISAQKEHLGLEKWSWPRPIPVAKIIPAYKEQCVIIGRFVLASTVVYEALVRCLSIEEMQDQELGSWKLSEVITWYSRCTPVGKNLSAWPLVVNHLRDQVSSTLSRLFEFALSRDRVGFVSTEIESDQSLLRANRHSTLGIFCIYSSFYIKP</sequence>
<protein>
    <recommendedName>
        <fullName evidence="3">Retrotransposon gag domain-containing protein</fullName>
    </recommendedName>
</protein>
<dbReference type="PANTHER" id="PTHR35046">
    <property type="entry name" value="ZINC KNUCKLE (CCHC-TYPE) FAMILY PROTEIN"/>
    <property type="match status" value="1"/>
</dbReference>
<name>A0A371GWM1_MUCPR</name>
<reference evidence="1" key="1">
    <citation type="submission" date="2018-05" db="EMBL/GenBank/DDBJ databases">
        <title>Draft genome of Mucuna pruriens seed.</title>
        <authorList>
            <person name="Nnadi N.E."/>
            <person name="Vos R."/>
            <person name="Hasami M.H."/>
            <person name="Devisetty U.K."/>
            <person name="Aguiy J.C."/>
        </authorList>
    </citation>
    <scope>NUCLEOTIDE SEQUENCE [LARGE SCALE GENOMIC DNA]</scope>
    <source>
        <strain evidence="1">JCA_2017</strain>
    </source>
</reference>
<evidence type="ECO:0000313" key="1">
    <source>
        <dbReference type="EMBL" id="RDX94944.1"/>
    </source>
</evidence>
<dbReference type="EMBL" id="QJKJ01004246">
    <property type="protein sequence ID" value="RDX94944.1"/>
    <property type="molecule type" value="Genomic_DNA"/>
</dbReference>
<comment type="caution">
    <text evidence="1">The sequence shown here is derived from an EMBL/GenBank/DDBJ whole genome shotgun (WGS) entry which is preliminary data.</text>
</comment>
<dbReference type="PANTHER" id="PTHR35046:SF26">
    <property type="entry name" value="RNA-DIRECTED DNA POLYMERASE"/>
    <property type="match status" value="1"/>
</dbReference>
<feature type="non-terminal residue" evidence="1">
    <location>
        <position position="1"/>
    </location>
</feature>
<dbReference type="Proteomes" id="UP000257109">
    <property type="component" value="Unassembled WGS sequence"/>
</dbReference>
<organism evidence="1 2">
    <name type="scientific">Mucuna pruriens</name>
    <name type="common">Velvet bean</name>
    <name type="synonym">Dolichos pruriens</name>
    <dbReference type="NCBI Taxonomy" id="157652"/>
    <lineage>
        <taxon>Eukaryota</taxon>
        <taxon>Viridiplantae</taxon>
        <taxon>Streptophyta</taxon>
        <taxon>Embryophyta</taxon>
        <taxon>Tracheophyta</taxon>
        <taxon>Spermatophyta</taxon>
        <taxon>Magnoliopsida</taxon>
        <taxon>eudicotyledons</taxon>
        <taxon>Gunneridae</taxon>
        <taxon>Pentapetalae</taxon>
        <taxon>rosids</taxon>
        <taxon>fabids</taxon>
        <taxon>Fabales</taxon>
        <taxon>Fabaceae</taxon>
        <taxon>Papilionoideae</taxon>
        <taxon>50 kb inversion clade</taxon>
        <taxon>NPAAA clade</taxon>
        <taxon>indigoferoid/millettioid clade</taxon>
        <taxon>Phaseoleae</taxon>
        <taxon>Mucuna</taxon>
    </lineage>
</organism>